<name>A0A455SHD8_9CHLR</name>
<organism evidence="1">
    <name type="scientific">Thermosporothrix sp. COM3</name>
    <dbReference type="NCBI Taxonomy" id="2490863"/>
    <lineage>
        <taxon>Bacteria</taxon>
        <taxon>Bacillati</taxon>
        <taxon>Chloroflexota</taxon>
        <taxon>Ktedonobacteria</taxon>
        <taxon>Ktedonobacterales</taxon>
        <taxon>Thermosporotrichaceae</taxon>
        <taxon>Thermosporothrix</taxon>
    </lineage>
</organism>
<sequence>MLLSVAYEVEVYNDTLIRSVFCPKVLPLKDALSGEVTVITLILCERSTVLKAEASAEPYAYEQLAFSSYELRYV</sequence>
<proteinExistence type="predicted"/>
<protein>
    <submittedName>
        <fullName evidence="1">Uncharacterized protein</fullName>
    </submittedName>
</protein>
<reference evidence="1" key="1">
    <citation type="submission" date="2018-12" db="EMBL/GenBank/DDBJ databases">
        <title>Novel natural products biosynthetic potential of the class Ktedonobacteria.</title>
        <authorList>
            <person name="Zheng Y."/>
            <person name="Saitou A."/>
            <person name="Wang C.M."/>
            <person name="Toyoda A."/>
            <person name="Minakuchi Y."/>
            <person name="Sekiguchi Y."/>
            <person name="Ueda K."/>
            <person name="Takano H."/>
            <person name="Sakai Y."/>
            <person name="Yokota A."/>
            <person name="Yabe S."/>
        </authorList>
    </citation>
    <scope>NUCLEOTIDE SEQUENCE</scope>
    <source>
        <strain evidence="1">COM3</strain>
    </source>
</reference>
<evidence type="ECO:0000313" key="1">
    <source>
        <dbReference type="EMBL" id="BBH87166.1"/>
    </source>
</evidence>
<accession>A0A455SHD8</accession>
<gene>
    <name evidence="1" type="ORF">KTC_19170</name>
</gene>
<dbReference type="EMBL" id="AP019376">
    <property type="protein sequence ID" value="BBH87166.1"/>
    <property type="molecule type" value="Genomic_DNA"/>
</dbReference>
<dbReference type="AlphaFoldDB" id="A0A455SHD8"/>